<dbReference type="EMBL" id="CP146256">
    <property type="protein sequence ID" value="XAH73951.1"/>
    <property type="molecule type" value="Genomic_DNA"/>
</dbReference>
<gene>
    <name evidence="3" type="ORF">V6984_21025</name>
</gene>
<feature type="domain" description="PPM-type phosphatase" evidence="2">
    <location>
        <begin position="193"/>
        <end position="404"/>
    </location>
</feature>
<proteinExistence type="predicted"/>
<protein>
    <submittedName>
        <fullName evidence="3">SpoIIE family protein phosphatase</fullName>
    </submittedName>
</protein>
<dbReference type="SMART" id="SM00331">
    <property type="entry name" value="PP2C_SIG"/>
    <property type="match status" value="1"/>
</dbReference>
<sequence>MKIIVEGCGVKKQLVNGEAPFDSVLPEYGKRKLLMYADSFRDLANTFTDMQKEEEDEQALVDDRQEFLWKRRLVENRDLMADHLNEMAQIMTQVAEEAYKPVHISDRKIKQLAHALKEEDVLLKDICMLEKEDGRKELNIVMRALKGTAPGVDEVGNLLSVLLNCRLMPAKNCSIFVGKEWDSYQYMDEPKFHVLTGVAKAVKETESVSGDNYAFVEEKEGSLTAILSDGMGSGEKACKDSEFVVDLIEKFLEAGFCKETAVQMINGSLIAVGEAQNMSTLDLCQIDLYTGVCEFIKIGSAPSYIKREHLVDQISARNLPLGVFYEMDMETTRRRLVDGDYIIMLSDGITDALAQGIGEDILPEVIGKAALKNPGEMANYILNFCLHQSKGRIRDDMTVMVTGIWENC</sequence>
<reference evidence="3 4" key="1">
    <citation type="submission" date="2024-02" db="EMBL/GenBank/DDBJ databases">
        <title>Bacterial strain from lacustrine sediment.</title>
        <authorList>
            <person name="Petit C."/>
            <person name="Fadhlaoui K."/>
        </authorList>
    </citation>
    <scope>NUCLEOTIDE SEQUENCE [LARGE SCALE GENOMIC DNA]</scope>
    <source>
        <strain evidence="3 4">IPX-CK</strain>
    </source>
</reference>
<dbReference type="Gene3D" id="3.60.40.10">
    <property type="entry name" value="PPM-type phosphatase domain"/>
    <property type="match status" value="1"/>
</dbReference>
<dbReference type="PANTHER" id="PTHR43156:SF2">
    <property type="entry name" value="STAGE II SPORULATION PROTEIN E"/>
    <property type="match status" value="1"/>
</dbReference>
<dbReference type="SUPFAM" id="SSF81606">
    <property type="entry name" value="PP2C-like"/>
    <property type="match status" value="1"/>
</dbReference>
<dbReference type="RefSeq" id="WP_342757549.1">
    <property type="nucleotide sequence ID" value="NZ_CP146256.1"/>
</dbReference>
<dbReference type="Pfam" id="PF19732">
    <property type="entry name" value="SpoIIE_N"/>
    <property type="match status" value="1"/>
</dbReference>
<dbReference type="Pfam" id="PF07228">
    <property type="entry name" value="SpoIIE"/>
    <property type="match status" value="1"/>
</dbReference>
<dbReference type="InterPro" id="IPR045768">
    <property type="entry name" value="SpoIIE_N"/>
</dbReference>
<evidence type="ECO:0000259" key="2">
    <source>
        <dbReference type="SMART" id="SM00331"/>
    </source>
</evidence>
<accession>A0ABZ3EXE2</accession>
<dbReference type="Proteomes" id="UP001451571">
    <property type="component" value="Chromosome"/>
</dbReference>
<dbReference type="PANTHER" id="PTHR43156">
    <property type="entry name" value="STAGE II SPORULATION PROTEIN E-RELATED"/>
    <property type="match status" value="1"/>
</dbReference>
<dbReference type="InterPro" id="IPR052016">
    <property type="entry name" value="Bact_Sigma-Reg"/>
</dbReference>
<evidence type="ECO:0000313" key="3">
    <source>
        <dbReference type="EMBL" id="XAH73951.1"/>
    </source>
</evidence>
<dbReference type="InterPro" id="IPR001932">
    <property type="entry name" value="PPM-type_phosphatase-like_dom"/>
</dbReference>
<organism evidence="3 4">
    <name type="scientific">Kineothrix sedimenti</name>
    <dbReference type="NCBI Taxonomy" id="3123317"/>
    <lineage>
        <taxon>Bacteria</taxon>
        <taxon>Bacillati</taxon>
        <taxon>Bacillota</taxon>
        <taxon>Clostridia</taxon>
        <taxon>Lachnospirales</taxon>
        <taxon>Lachnospiraceae</taxon>
        <taxon>Kineothrix</taxon>
    </lineage>
</organism>
<evidence type="ECO:0000256" key="1">
    <source>
        <dbReference type="ARBA" id="ARBA00022801"/>
    </source>
</evidence>
<name>A0ABZ3EXE2_9FIRM</name>
<evidence type="ECO:0000313" key="4">
    <source>
        <dbReference type="Proteomes" id="UP001451571"/>
    </source>
</evidence>
<keyword evidence="4" id="KW-1185">Reference proteome</keyword>
<dbReference type="InterPro" id="IPR036457">
    <property type="entry name" value="PPM-type-like_dom_sf"/>
</dbReference>
<keyword evidence="1" id="KW-0378">Hydrolase</keyword>